<dbReference type="SUPFAM" id="SSF53335">
    <property type="entry name" value="S-adenosyl-L-methionine-dependent methyltransferases"/>
    <property type="match status" value="1"/>
</dbReference>
<dbReference type="Pfam" id="PF01555">
    <property type="entry name" value="N6_N4_Mtase"/>
    <property type="match status" value="1"/>
</dbReference>
<dbReference type="RefSeq" id="WP_283752977.1">
    <property type="nucleotide sequence ID" value="NZ_JAQOSP010000050.1"/>
</dbReference>
<keyword evidence="8" id="KW-1185">Reference proteome</keyword>
<reference evidence="7 8" key="1">
    <citation type="submission" date="2023-01" db="EMBL/GenBank/DDBJ databases">
        <title>Novel diversity within Roseofilum (Cyanobacteria; Desertifilaceae) from marine benthic mats with descriptions of four novel species.</title>
        <authorList>
            <person name="Wang Y."/>
            <person name="Berthold D.E."/>
            <person name="Hu J."/>
            <person name="Lefler F.W."/>
            <person name="Laughinghouse H.D. IV."/>
        </authorList>
    </citation>
    <scope>NUCLEOTIDE SEQUENCE [LARGE SCALE GENOMIC DNA]</scope>
    <source>
        <strain evidence="7 8">BLCC-M154</strain>
    </source>
</reference>
<evidence type="ECO:0000256" key="1">
    <source>
        <dbReference type="ARBA" id="ARBA00006594"/>
    </source>
</evidence>
<dbReference type="Gene3D" id="3.40.50.150">
    <property type="entry name" value="Vaccinia Virus protein VP39"/>
    <property type="match status" value="1"/>
</dbReference>
<evidence type="ECO:0000256" key="2">
    <source>
        <dbReference type="ARBA" id="ARBA00022603"/>
    </source>
</evidence>
<dbReference type="PROSITE" id="PS00092">
    <property type="entry name" value="N6_MTASE"/>
    <property type="match status" value="1"/>
</dbReference>
<dbReference type="EC" id="2.1.1.-" evidence="4"/>
<accession>A0ABT7AQN8</accession>
<evidence type="ECO:0000256" key="4">
    <source>
        <dbReference type="RuleBase" id="RU362026"/>
    </source>
</evidence>
<keyword evidence="2" id="KW-0489">Methyltransferase</keyword>
<dbReference type="InterPro" id="IPR029063">
    <property type="entry name" value="SAM-dependent_MTases_sf"/>
</dbReference>
<name>A0ABT7AQN8_9CYAN</name>
<dbReference type="InterPro" id="IPR001091">
    <property type="entry name" value="RM_Methyltransferase"/>
</dbReference>
<evidence type="ECO:0000313" key="7">
    <source>
        <dbReference type="EMBL" id="MDJ1169216.1"/>
    </source>
</evidence>
<evidence type="ECO:0000256" key="5">
    <source>
        <dbReference type="SAM" id="MobiDB-lite"/>
    </source>
</evidence>
<gene>
    <name evidence="7" type="ORF">PMG71_07245</name>
</gene>
<comment type="caution">
    <text evidence="7">The sequence shown here is derived from an EMBL/GenBank/DDBJ whole genome shotgun (WGS) entry which is preliminary data.</text>
</comment>
<evidence type="ECO:0000313" key="8">
    <source>
        <dbReference type="Proteomes" id="UP001235303"/>
    </source>
</evidence>
<feature type="domain" description="DNA methylase N-4/N-6" evidence="6">
    <location>
        <begin position="25"/>
        <end position="293"/>
    </location>
</feature>
<organism evidence="7 8">
    <name type="scientific">Roseofilum acuticapitatum BLCC-M154</name>
    <dbReference type="NCBI Taxonomy" id="3022444"/>
    <lineage>
        <taxon>Bacteria</taxon>
        <taxon>Bacillati</taxon>
        <taxon>Cyanobacteriota</taxon>
        <taxon>Cyanophyceae</taxon>
        <taxon>Desertifilales</taxon>
        <taxon>Desertifilaceae</taxon>
        <taxon>Roseofilum</taxon>
        <taxon>Roseofilum acuticapitatum</taxon>
    </lineage>
</organism>
<evidence type="ECO:0000256" key="3">
    <source>
        <dbReference type="ARBA" id="ARBA00022679"/>
    </source>
</evidence>
<dbReference type="Proteomes" id="UP001235303">
    <property type="component" value="Unassembled WGS sequence"/>
</dbReference>
<dbReference type="PANTHER" id="PTHR13370:SF3">
    <property type="entry name" value="TRNA (GUANINE(10)-N2)-METHYLTRANSFERASE HOMOLOG"/>
    <property type="match status" value="1"/>
</dbReference>
<dbReference type="CDD" id="cd02440">
    <property type="entry name" value="AdoMet_MTases"/>
    <property type="match status" value="1"/>
</dbReference>
<protein>
    <recommendedName>
        <fullName evidence="4">Methyltransferase</fullName>
        <ecNumber evidence="4">2.1.1.-</ecNumber>
    </recommendedName>
</protein>
<dbReference type="PANTHER" id="PTHR13370">
    <property type="entry name" value="RNA METHYLASE-RELATED"/>
    <property type="match status" value="1"/>
</dbReference>
<keyword evidence="3" id="KW-0808">Transferase</keyword>
<dbReference type="EMBL" id="JAQOSP010000050">
    <property type="protein sequence ID" value="MDJ1169216.1"/>
    <property type="molecule type" value="Genomic_DNA"/>
</dbReference>
<comment type="similarity">
    <text evidence="1 4">Belongs to the N(4)/N(6)-methyltransferase family.</text>
</comment>
<sequence>MKHNNQIFTGDCREVLRQFPENSISACITDPPYNYEFIGHKWNNPEIKRRLNRAKNSSTLVKNIPYGSGLAGGVRNARWYERVRENILNYEQWCYEWAIEVFRVCKPGAIVAAFNSTRTMAHVQIALEKAGFYARDCLVYRRSSGIPKGLNLQSKLKQKGVNNYQDWQGWHSCLRNEWEAIVVVQKPLVNNYVETLLEYGVGLFHAINEDGSFQSNILEDIPREKPMDYNVHCTVKPLALMEKLIDLFVPPSPDHIVLDPFAGSGTTLVAAKRLGRSYLGIEIVPEYVEIIEKRLEDMESTSKKSQSSHVKPDQSYTQMLLPLDTLSDQSQ</sequence>
<evidence type="ECO:0000259" key="6">
    <source>
        <dbReference type="Pfam" id="PF01555"/>
    </source>
</evidence>
<dbReference type="InterPro" id="IPR002052">
    <property type="entry name" value="DNA_methylase_N6_adenine_CS"/>
</dbReference>
<proteinExistence type="inferred from homology"/>
<dbReference type="PRINTS" id="PR00508">
    <property type="entry name" value="S21N4MTFRASE"/>
</dbReference>
<feature type="region of interest" description="Disordered" evidence="5">
    <location>
        <begin position="299"/>
        <end position="331"/>
    </location>
</feature>
<feature type="compositionally biased region" description="Polar residues" evidence="5">
    <location>
        <begin position="303"/>
        <end position="318"/>
    </location>
</feature>
<dbReference type="InterPro" id="IPR002941">
    <property type="entry name" value="DNA_methylase_N4/N6"/>
</dbReference>